<dbReference type="EMBL" id="UINC01001878">
    <property type="protein sequence ID" value="SUZ90235.1"/>
    <property type="molecule type" value="Genomic_DNA"/>
</dbReference>
<accession>A0A381REL1</accession>
<reference evidence="1" key="1">
    <citation type="submission" date="2018-05" db="EMBL/GenBank/DDBJ databases">
        <authorList>
            <person name="Lanie J.A."/>
            <person name="Ng W.-L."/>
            <person name="Kazmierczak K.M."/>
            <person name="Andrzejewski T.M."/>
            <person name="Davidsen T.M."/>
            <person name="Wayne K.J."/>
            <person name="Tettelin H."/>
            <person name="Glass J.I."/>
            <person name="Rusch D."/>
            <person name="Podicherti R."/>
            <person name="Tsui H.-C.T."/>
            <person name="Winkler M.E."/>
        </authorList>
    </citation>
    <scope>NUCLEOTIDE SEQUENCE</scope>
</reference>
<gene>
    <name evidence="1" type="ORF">METZ01_LOCUS43089</name>
</gene>
<name>A0A381REL1_9ZZZZ</name>
<sequence length="118" mass="13338">MERDYLSSLLNLFRKRISKIFVCLLIFVFSSCDFDSPSNFVIPTWFIDIKLPLVSKTFPMGNLVDTTNFIYPTDDSVGFQLIFKGNIDPPVGTEDQDLYVPFEGGYIEQAIPPDTIAG</sequence>
<organism evidence="1">
    <name type="scientific">marine metagenome</name>
    <dbReference type="NCBI Taxonomy" id="408172"/>
    <lineage>
        <taxon>unclassified sequences</taxon>
        <taxon>metagenomes</taxon>
        <taxon>ecological metagenomes</taxon>
    </lineage>
</organism>
<proteinExistence type="predicted"/>
<dbReference type="AlphaFoldDB" id="A0A381REL1"/>
<dbReference type="PROSITE" id="PS51257">
    <property type="entry name" value="PROKAR_LIPOPROTEIN"/>
    <property type="match status" value="1"/>
</dbReference>
<feature type="non-terminal residue" evidence="1">
    <location>
        <position position="118"/>
    </location>
</feature>
<evidence type="ECO:0000313" key="1">
    <source>
        <dbReference type="EMBL" id="SUZ90235.1"/>
    </source>
</evidence>
<protein>
    <submittedName>
        <fullName evidence="1">Uncharacterized protein</fullName>
    </submittedName>
</protein>